<dbReference type="Gene3D" id="2.60.200.20">
    <property type="match status" value="2"/>
</dbReference>
<feature type="domain" description="FHA" evidence="2">
    <location>
        <begin position="21"/>
        <end position="70"/>
    </location>
</feature>
<evidence type="ECO:0000256" key="1">
    <source>
        <dbReference type="SAM" id="Phobius"/>
    </source>
</evidence>
<keyword evidence="1" id="KW-1133">Transmembrane helix</keyword>
<dbReference type="Pfam" id="PF00498">
    <property type="entry name" value="FHA"/>
    <property type="match status" value="2"/>
</dbReference>
<dbReference type="CDD" id="cd00060">
    <property type="entry name" value="FHA"/>
    <property type="match status" value="2"/>
</dbReference>
<dbReference type="SUPFAM" id="SSF49879">
    <property type="entry name" value="SMAD/FHA domain"/>
    <property type="match status" value="2"/>
</dbReference>
<evidence type="ECO:0000259" key="2">
    <source>
        <dbReference type="PROSITE" id="PS50006"/>
    </source>
</evidence>
<dbReference type="PROSITE" id="PS50006">
    <property type="entry name" value="FHA_DOMAIN"/>
    <property type="match status" value="2"/>
</dbReference>
<dbReference type="Proteomes" id="UP000216101">
    <property type="component" value="Unassembled WGS sequence"/>
</dbReference>
<dbReference type="AlphaFoldDB" id="A0A266Q5Y7"/>
<dbReference type="PANTHER" id="PTHR23308">
    <property type="entry name" value="NUCLEAR INHIBITOR OF PROTEIN PHOSPHATASE-1"/>
    <property type="match status" value="1"/>
</dbReference>
<keyword evidence="1" id="KW-0472">Membrane</keyword>
<dbReference type="InterPro" id="IPR008984">
    <property type="entry name" value="SMAD_FHA_dom_sf"/>
</dbReference>
<feature type="transmembrane region" description="Helical" evidence="1">
    <location>
        <begin position="276"/>
        <end position="294"/>
    </location>
</feature>
<reference evidence="4" key="1">
    <citation type="submission" date="2017-05" db="EMBL/GenBank/DDBJ databases">
        <authorList>
            <person name="Barney B.M."/>
        </authorList>
    </citation>
    <scope>NUCLEOTIDE SEQUENCE [LARGE SCALE GENOMIC DNA]</scope>
    <source>
        <strain evidence="4">PSBB022</strain>
    </source>
</reference>
<dbReference type="RefSeq" id="WP_094985965.1">
    <property type="nucleotide sequence ID" value="NZ_NHNI01000002.1"/>
</dbReference>
<dbReference type="InterPro" id="IPR000253">
    <property type="entry name" value="FHA_dom"/>
</dbReference>
<evidence type="ECO:0000313" key="4">
    <source>
        <dbReference type="Proteomes" id="UP000216101"/>
    </source>
</evidence>
<gene>
    <name evidence="3" type="ORF">CBP51_17915</name>
</gene>
<keyword evidence="1" id="KW-0812">Transmembrane</keyword>
<protein>
    <submittedName>
        <fullName evidence="3">FHA domain-containing protein</fullName>
    </submittedName>
</protein>
<keyword evidence="4" id="KW-1185">Reference proteome</keyword>
<proteinExistence type="predicted"/>
<sequence length="297" mass="32285">MLKIRFKDNKYNAVWLVEPKITIGRSATNALVIDDPLVSDVHMEVLVDNEHLTLRNLVPSQAVVVNGQKITGACELKPDDTIVIGAVELLVIDPKREARLAAEQPAPNPQMRMPKATAWSLKANHTALANRVFPLKDITTIGRSTECDISLPAAHLSRRHAQLQVIDGMLFVKDLDSANGTFLNGKRVAEARVKRGDELRFDALSFGVIGPVDAMDKTTVRKVAPQESPDIQAEAVVRKSSAARPSVQVAKASSVKRTSAAPVPKMPAEETNKGKFGLIFLGVLALVVITTLILTRK</sequence>
<dbReference type="EMBL" id="NHNI01000002">
    <property type="protein sequence ID" value="OZY85026.1"/>
    <property type="molecule type" value="Genomic_DNA"/>
</dbReference>
<organism evidence="3 4">
    <name type="scientific">Cellvibrio mixtus</name>
    <dbReference type="NCBI Taxonomy" id="39650"/>
    <lineage>
        <taxon>Bacteria</taxon>
        <taxon>Pseudomonadati</taxon>
        <taxon>Pseudomonadota</taxon>
        <taxon>Gammaproteobacteria</taxon>
        <taxon>Cellvibrionales</taxon>
        <taxon>Cellvibrionaceae</taxon>
        <taxon>Cellvibrio</taxon>
    </lineage>
</organism>
<accession>A0A266Q5Y7</accession>
<name>A0A266Q5Y7_9GAMM</name>
<dbReference type="SMART" id="SM00240">
    <property type="entry name" value="FHA"/>
    <property type="match status" value="2"/>
</dbReference>
<comment type="caution">
    <text evidence="3">The sequence shown here is derived from an EMBL/GenBank/DDBJ whole genome shotgun (WGS) entry which is preliminary data.</text>
</comment>
<dbReference type="InterPro" id="IPR050923">
    <property type="entry name" value="Cell_Proc_Reg/RNA_Proc"/>
</dbReference>
<feature type="domain" description="FHA" evidence="2">
    <location>
        <begin position="139"/>
        <end position="188"/>
    </location>
</feature>
<evidence type="ECO:0000313" key="3">
    <source>
        <dbReference type="EMBL" id="OZY85026.1"/>
    </source>
</evidence>